<organism evidence="2 3">
    <name type="scientific">Chryseobacterium phosphatilyticum</name>
    <dbReference type="NCBI Taxonomy" id="475075"/>
    <lineage>
        <taxon>Bacteria</taxon>
        <taxon>Pseudomonadati</taxon>
        <taxon>Bacteroidota</taxon>
        <taxon>Flavobacteriia</taxon>
        <taxon>Flavobacteriales</taxon>
        <taxon>Weeksellaceae</taxon>
        <taxon>Chryseobacterium group</taxon>
        <taxon>Chryseobacterium</taxon>
    </lineage>
</organism>
<dbReference type="AlphaFoldDB" id="A0A316WZQ3"/>
<comment type="caution">
    <text evidence="2">The sequence shown here is derived from an EMBL/GenBank/DDBJ whole genome shotgun (WGS) entry which is preliminary data.</text>
</comment>
<proteinExistence type="predicted"/>
<name>A0A316WZQ3_9FLAO</name>
<keyword evidence="3" id="KW-1185">Reference proteome</keyword>
<evidence type="ECO:0000313" key="3">
    <source>
        <dbReference type="Proteomes" id="UP000236594"/>
    </source>
</evidence>
<evidence type="ECO:0000256" key="1">
    <source>
        <dbReference type="SAM" id="SignalP"/>
    </source>
</evidence>
<dbReference type="Proteomes" id="UP000236594">
    <property type="component" value="Unassembled WGS sequence"/>
</dbReference>
<keyword evidence="1" id="KW-0732">Signal</keyword>
<gene>
    <name evidence="2" type="ORF">C1631_019125</name>
</gene>
<dbReference type="OrthoDB" id="1491184at2"/>
<dbReference type="EMBL" id="PPED02000005">
    <property type="protein sequence ID" value="PWN66835.1"/>
    <property type="molecule type" value="Genomic_DNA"/>
</dbReference>
<dbReference type="RefSeq" id="WP_109713747.1">
    <property type="nucleotide sequence ID" value="NZ_PPED02000005.1"/>
</dbReference>
<reference evidence="2 3" key="1">
    <citation type="submission" date="2018-04" db="EMBL/GenBank/DDBJ databases">
        <title>Draft Genome Sequence of Phosphate-Solubilizing Chryseobacterium sp. ISE14 that is a Biocontrol and Plant Growth-Promoting Rhizobacterium Isolated from Cucumber.</title>
        <authorList>
            <person name="Jeong J.-J."/>
            <person name="Sang M.K."/>
            <person name="Choi I.-G."/>
            <person name="Kim K.D."/>
        </authorList>
    </citation>
    <scope>NUCLEOTIDE SEQUENCE [LARGE SCALE GENOMIC DNA]</scope>
    <source>
        <strain evidence="2 3">ISE14</strain>
    </source>
</reference>
<feature type="chain" id="PRO_5016283355" description="Aminopeptidase" evidence="1">
    <location>
        <begin position="24"/>
        <end position="345"/>
    </location>
</feature>
<feature type="signal peptide" evidence="1">
    <location>
        <begin position="1"/>
        <end position="23"/>
    </location>
</feature>
<accession>A0A316WZQ3</accession>
<evidence type="ECO:0008006" key="4">
    <source>
        <dbReference type="Google" id="ProtNLM"/>
    </source>
</evidence>
<protein>
    <recommendedName>
        <fullName evidence="4">Aminopeptidase</fullName>
    </recommendedName>
</protein>
<sequence>MKRILSGIPVFCCLFIFTFTLQAQDNTLDIQRIQYLYNLKKELNKVWPEFNSPQYAADIAYFTPTNTYIIGRPISRTLKKQPLQTYKKGNIAIEKTERLDTLAFHMFTAYENQDRSKLWYKYPVVLCSDYDTTGKYIEDLPNTQSWATVILHEYFHGFQFRHPEFIRYANDSITVSITKLQSYYDTYPWFKESIDEENQLLLDCLNSENLSQVKILFKKYKTKRNRRLLTFYQNEKFELSHQEEFLEKMEGSARYIEYQLYLSFKDIPTDKELSKNDKHYDVSAFKTFSLEDKPWMYQSNSIRYFYSTGFNMLRLLDKLKINYKKNFFDDNKVTPYSLLNQKLSD</sequence>
<evidence type="ECO:0000313" key="2">
    <source>
        <dbReference type="EMBL" id="PWN66835.1"/>
    </source>
</evidence>